<dbReference type="AlphaFoldDB" id="A0AAV0FRW6"/>
<organism evidence="1 2">
    <name type="scientific">Cuscuta epithymum</name>
    <dbReference type="NCBI Taxonomy" id="186058"/>
    <lineage>
        <taxon>Eukaryota</taxon>
        <taxon>Viridiplantae</taxon>
        <taxon>Streptophyta</taxon>
        <taxon>Embryophyta</taxon>
        <taxon>Tracheophyta</taxon>
        <taxon>Spermatophyta</taxon>
        <taxon>Magnoliopsida</taxon>
        <taxon>eudicotyledons</taxon>
        <taxon>Gunneridae</taxon>
        <taxon>Pentapetalae</taxon>
        <taxon>asterids</taxon>
        <taxon>lamiids</taxon>
        <taxon>Solanales</taxon>
        <taxon>Convolvulaceae</taxon>
        <taxon>Cuscuteae</taxon>
        <taxon>Cuscuta</taxon>
        <taxon>Cuscuta subgen. Cuscuta</taxon>
    </lineage>
</organism>
<proteinExistence type="predicted"/>
<evidence type="ECO:0000313" key="1">
    <source>
        <dbReference type="EMBL" id="CAH9138404.1"/>
    </source>
</evidence>
<sequence length="109" mass="12175">MRGKRCGNYITSQGGELSMSSDEQIQSQLQGFGKMMPPRLGVGVFEADHTCATDRIGTAGAIALPQGSLLLPNHTTYLVVKKKTCQFFDLQKWRLFLHTHVYKINCPLF</sequence>
<evidence type="ECO:0000313" key="2">
    <source>
        <dbReference type="Proteomes" id="UP001152523"/>
    </source>
</evidence>
<accession>A0AAV0FRW6</accession>
<evidence type="ECO:0008006" key="3">
    <source>
        <dbReference type="Google" id="ProtNLM"/>
    </source>
</evidence>
<dbReference type="EMBL" id="CAMAPF010001009">
    <property type="protein sequence ID" value="CAH9138404.1"/>
    <property type="molecule type" value="Genomic_DNA"/>
</dbReference>
<reference evidence="1" key="1">
    <citation type="submission" date="2022-07" db="EMBL/GenBank/DDBJ databases">
        <authorList>
            <person name="Macas J."/>
            <person name="Novak P."/>
            <person name="Neumann P."/>
        </authorList>
    </citation>
    <scope>NUCLEOTIDE SEQUENCE</scope>
</reference>
<name>A0AAV0FRW6_9ASTE</name>
<gene>
    <name evidence="1" type="ORF">CEPIT_LOCUS36773</name>
</gene>
<keyword evidence="2" id="KW-1185">Reference proteome</keyword>
<protein>
    <recommendedName>
        <fullName evidence="3">Profilin</fullName>
    </recommendedName>
</protein>
<dbReference type="Proteomes" id="UP001152523">
    <property type="component" value="Unassembled WGS sequence"/>
</dbReference>
<comment type="caution">
    <text evidence="1">The sequence shown here is derived from an EMBL/GenBank/DDBJ whole genome shotgun (WGS) entry which is preliminary data.</text>
</comment>